<name>A0AA37RZU1_9GAMM</name>
<dbReference type="AlphaFoldDB" id="A0AA37RZU1"/>
<dbReference type="RefSeq" id="WP_013465477.1">
    <property type="nucleotide sequence ID" value="NZ_BJXY01000005.1"/>
</dbReference>
<reference evidence="1" key="2">
    <citation type="submission" date="2023-01" db="EMBL/GenBank/DDBJ databases">
        <title>Draft genome sequence of Pseudoalteromonas tetraodonis strain NBRC 103034.</title>
        <authorList>
            <person name="Sun Q."/>
            <person name="Mori K."/>
        </authorList>
    </citation>
    <scope>NUCLEOTIDE SEQUENCE</scope>
    <source>
        <strain evidence="1">NBRC 103034</strain>
    </source>
</reference>
<comment type="caution">
    <text evidence="1">The sequence shown here is derived from an EMBL/GenBank/DDBJ whole genome shotgun (WGS) entry which is preliminary data.</text>
</comment>
<proteinExistence type="predicted"/>
<organism evidence="1 2">
    <name type="scientific">Pseudoalteromonas tetraodonis GFC</name>
    <dbReference type="NCBI Taxonomy" id="1315271"/>
    <lineage>
        <taxon>Bacteria</taxon>
        <taxon>Pseudomonadati</taxon>
        <taxon>Pseudomonadota</taxon>
        <taxon>Gammaproteobacteria</taxon>
        <taxon>Alteromonadales</taxon>
        <taxon>Pseudoalteromonadaceae</taxon>
        <taxon>Pseudoalteromonas</taxon>
    </lineage>
</organism>
<evidence type="ECO:0000313" key="2">
    <source>
        <dbReference type="Proteomes" id="UP001161408"/>
    </source>
</evidence>
<protein>
    <submittedName>
        <fullName evidence="1">Uncharacterized protein</fullName>
    </submittedName>
</protein>
<gene>
    <name evidence="1" type="ORF">GCM10007914_04340</name>
</gene>
<dbReference type="EMBL" id="BSNE01000002">
    <property type="protein sequence ID" value="GLQ01553.1"/>
    <property type="molecule type" value="Genomic_DNA"/>
</dbReference>
<evidence type="ECO:0000313" key="1">
    <source>
        <dbReference type="EMBL" id="GLQ01553.1"/>
    </source>
</evidence>
<reference evidence="1" key="1">
    <citation type="journal article" date="2014" name="Int. J. Syst. Evol. Microbiol.">
        <title>Complete genome sequence of Corynebacterium casei LMG S-19264T (=DSM 44701T), isolated from a smear-ripened cheese.</title>
        <authorList>
            <consortium name="US DOE Joint Genome Institute (JGI-PGF)"/>
            <person name="Walter F."/>
            <person name="Albersmeier A."/>
            <person name="Kalinowski J."/>
            <person name="Ruckert C."/>
        </authorList>
    </citation>
    <scope>NUCLEOTIDE SEQUENCE</scope>
    <source>
        <strain evidence="1">NBRC 103034</strain>
    </source>
</reference>
<sequence length="92" mass="10532">MSLLELTRKEQARPLWACGKTLFQQKINDGLIPPPIKIGKRGVAFYKYEINATLAVTIAGYNDEQIKEFVRELVAKRKNLLKQYTHLEAAND</sequence>
<accession>A0AA37RZU1</accession>
<dbReference type="Proteomes" id="UP001161408">
    <property type="component" value="Unassembled WGS sequence"/>
</dbReference>
<keyword evidence="2" id="KW-1185">Reference proteome</keyword>